<comment type="caution">
    <text evidence="1">The sequence shown here is derived from an EMBL/GenBank/DDBJ whole genome shotgun (WGS) entry which is preliminary data.</text>
</comment>
<proteinExistence type="predicted"/>
<organism evidence="1 2">
    <name type="scientific">Leptospira neocaledonica</name>
    <dbReference type="NCBI Taxonomy" id="2023192"/>
    <lineage>
        <taxon>Bacteria</taxon>
        <taxon>Pseudomonadati</taxon>
        <taxon>Spirochaetota</taxon>
        <taxon>Spirochaetia</taxon>
        <taxon>Leptospirales</taxon>
        <taxon>Leptospiraceae</taxon>
        <taxon>Leptospira</taxon>
    </lineage>
</organism>
<sequence>MAKKINEKHEWLQINEEGLTIFKDILSSLIAFHEMLHGKIQSSEENWIFKLRVVESDSPVIAIKRFGDYEYLVFAKIKDKYNSWIHIDGIQMERLELERTGVLNHDVFNILNMTDIYTKHCDPYAGEIPEDV</sequence>
<dbReference type="OrthoDB" id="329464at2"/>
<gene>
    <name evidence="1" type="ORF">CH365_07525</name>
</gene>
<dbReference type="EMBL" id="NPEA01000004">
    <property type="protein sequence ID" value="PJZ77428.1"/>
    <property type="molecule type" value="Genomic_DNA"/>
</dbReference>
<dbReference type="Proteomes" id="UP000231843">
    <property type="component" value="Unassembled WGS sequence"/>
</dbReference>
<evidence type="ECO:0000313" key="1">
    <source>
        <dbReference type="EMBL" id="PJZ77428.1"/>
    </source>
</evidence>
<name>A0A2M9ZZG2_9LEPT</name>
<dbReference type="NCBIfam" id="NF047513">
    <property type="entry name" value="LIC_13246_fam"/>
    <property type="match status" value="1"/>
</dbReference>
<dbReference type="AlphaFoldDB" id="A0A2M9ZZG2"/>
<accession>A0A2M9ZZG2</accession>
<keyword evidence="2" id="KW-1185">Reference proteome</keyword>
<protein>
    <submittedName>
        <fullName evidence="1">Uncharacterized protein</fullName>
    </submittedName>
</protein>
<dbReference type="RefSeq" id="WP_100767979.1">
    <property type="nucleotide sequence ID" value="NZ_NPEA01000004.1"/>
</dbReference>
<reference evidence="1 2" key="1">
    <citation type="submission" date="2017-07" db="EMBL/GenBank/DDBJ databases">
        <title>Leptospira spp. isolated from tropical soils.</title>
        <authorList>
            <person name="Thibeaux R."/>
            <person name="Iraola G."/>
            <person name="Ferres I."/>
            <person name="Bierque E."/>
            <person name="Girault D."/>
            <person name="Soupe-Gilbert M.-E."/>
            <person name="Picardeau M."/>
            <person name="Goarant C."/>
        </authorList>
    </citation>
    <scope>NUCLEOTIDE SEQUENCE [LARGE SCALE GENOMIC DNA]</scope>
    <source>
        <strain evidence="1 2">ES4-C-A1</strain>
    </source>
</reference>
<evidence type="ECO:0000313" key="2">
    <source>
        <dbReference type="Proteomes" id="UP000231843"/>
    </source>
</evidence>